<dbReference type="InterPro" id="IPR058245">
    <property type="entry name" value="NreC/VraR/RcsB-like_REC"/>
</dbReference>
<dbReference type="GO" id="GO:0003677">
    <property type="term" value="F:DNA binding"/>
    <property type="evidence" value="ECO:0007669"/>
    <property type="project" value="UniProtKB-KW"/>
</dbReference>
<evidence type="ECO:0000256" key="3">
    <source>
        <dbReference type="SAM" id="MobiDB-lite"/>
    </source>
</evidence>
<evidence type="ECO:0000313" key="6">
    <source>
        <dbReference type="Proteomes" id="UP000197468"/>
    </source>
</evidence>
<dbReference type="RefSeq" id="WP_088384708.1">
    <property type="nucleotide sequence ID" value="NZ_NIOF01000003.1"/>
</dbReference>
<dbReference type="PANTHER" id="PTHR43214:SF43">
    <property type="entry name" value="TWO-COMPONENT RESPONSE REGULATOR"/>
    <property type="match status" value="1"/>
</dbReference>
<evidence type="ECO:0000256" key="1">
    <source>
        <dbReference type="ARBA" id="ARBA00023125"/>
    </source>
</evidence>
<dbReference type="Gene3D" id="3.40.50.2300">
    <property type="match status" value="1"/>
</dbReference>
<dbReference type="AlphaFoldDB" id="A0A246JG36"/>
<organism evidence="5 6">
    <name type="scientific">Roseateles aquatilis</name>
    <dbReference type="NCBI Taxonomy" id="431061"/>
    <lineage>
        <taxon>Bacteria</taxon>
        <taxon>Pseudomonadati</taxon>
        <taxon>Pseudomonadota</taxon>
        <taxon>Betaproteobacteria</taxon>
        <taxon>Burkholderiales</taxon>
        <taxon>Sphaerotilaceae</taxon>
        <taxon>Roseateles</taxon>
    </lineage>
</organism>
<keyword evidence="6" id="KW-1185">Reference proteome</keyword>
<dbReference type="CDD" id="cd17535">
    <property type="entry name" value="REC_NarL-like"/>
    <property type="match status" value="1"/>
</dbReference>
<keyword evidence="2" id="KW-0597">Phosphoprotein</keyword>
<evidence type="ECO:0000313" key="5">
    <source>
        <dbReference type="EMBL" id="OWQ91481.1"/>
    </source>
</evidence>
<dbReference type="PANTHER" id="PTHR43214">
    <property type="entry name" value="TWO-COMPONENT RESPONSE REGULATOR"/>
    <property type="match status" value="1"/>
</dbReference>
<comment type="caution">
    <text evidence="5">The sequence shown here is derived from an EMBL/GenBank/DDBJ whole genome shotgun (WGS) entry which is preliminary data.</text>
</comment>
<keyword evidence="1" id="KW-0238">DNA-binding</keyword>
<dbReference type="PROSITE" id="PS50110">
    <property type="entry name" value="RESPONSE_REGULATORY"/>
    <property type="match status" value="1"/>
</dbReference>
<feature type="modified residue" description="4-aspartylphosphate" evidence="2">
    <location>
        <position position="53"/>
    </location>
</feature>
<reference evidence="5 6" key="1">
    <citation type="journal article" date="2008" name="Int. J. Syst. Evol. Microbiol.">
        <title>Description of Roseateles aquatilis sp. nov. and Roseateles terrae sp. nov., in the class Betaproteobacteria, and emended description of the genus Roseateles.</title>
        <authorList>
            <person name="Gomila M."/>
            <person name="Bowien B."/>
            <person name="Falsen E."/>
            <person name="Moore E.R."/>
            <person name="Lalucat J."/>
        </authorList>
    </citation>
    <scope>NUCLEOTIDE SEQUENCE [LARGE SCALE GENOMIC DNA]</scope>
    <source>
        <strain evidence="5 6">CCUG 48205</strain>
    </source>
</reference>
<evidence type="ECO:0000256" key="2">
    <source>
        <dbReference type="PROSITE-ProRule" id="PRU00169"/>
    </source>
</evidence>
<dbReference type="Proteomes" id="UP000197468">
    <property type="component" value="Unassembled WGS sequence"/>
</dbReference>
<dbReference type="GO" id="GO:0000160">
    <property type="term" value="P:phosphorelay signal transduction system"/>
    <property type="evidence" value="ECO:0007669"/>
    <property type="project" value="InterPro"/>
</dbReference>
<feature type="domain" description="Response regulatory" evidence="4">
    <location>
        <begin position="2"/>
        <end position="118"/>
    </location>
</feature>
<dbReference type="EMBL" id="NIOF01000003">
    <property type="protein sequence ID" value="OWQ91481.1"/>
    <property type="molecule type" value="Genomic_DNA"/>
</dbReference>
<dbReference type="OrthoDB" id="9152510at2"/>
<protein>
    <recommendedName>
        <fullName evidence="4">Response regulatory domain-containing protein</fullName>
    </recommendedName>
</protein>
<evidence type="ECO:0000259" key="4">
    <source>
        <dbReference type="PROSITE" id="PS50110"/>
    </source>
</evidence>
<proteinExistence type="predicted"/>
<name>A0A246JG36_9BURK</name>
<dbReference type="SMART" id="SM00448">
    <property type="entry name" value="REC"/>
    <property type="match status" value="1"/>
</dbReference>
<accession>A0A246JG36</accession>
<dbReference type="InterPro" id="IPR039420">
    <property type="entry name" value="WalR-like"/>
</dbReference>
<sequence>MRVLLVEDSEYIRNQFVRLFADVPFVSVVGHAVSEDEAVDAIGTLSPDVVLVDLNLQTGSGMHVLRRARQAGFAGKLFVLSGRDPDFYQSLCERHGADGFYDKAHEQAKLLDDLRALSEASRTSGVAGTSTAPDASDTSALR</sequence>
<feature type="region of interest" description="Disordered" evidence="3">
    <location>
        <begin position="122"/>
        <end position="142"/>
    </location>
</feature>
<dbReference type="Pfam" id="PF00072">
    <property type="entry name" value="Response_reg"/>
    <property type="match status" value="1"/>
</dbReference>
<dbReference type="SUPFAM" id="SSF52172">
    <property type="entry name" value="CheY-like"/>
    <property type="match status" value="1"/>
</dbReference>
<dbReference type="InterPro" id="IPR001789">
    <property type="entry name" value="Sig_transdc_resp-reg_receiver"/>
</dbReference>
<dbReference type="InterPro" id="IPR011006">
    <property type="entry name" value="CheY-like_superfamily"/>
</dbReference>
<gene>
    <name evidence="5" type="ORF">CDN99_10035</name>
</gene>